<dbReference type="EMBL" id="OZ075114">
    <property type="protein sequence ID" value="CAL5057394.1"/>
    <property type="molecule type" value="Genomic_DNA"/>
</dbReference>
<feature type="transmembrane region" description="Helical" evidence="1">
    <location>
        <begin position="110"/>
        <end position="127"/>
    </location>
</feature>
<accession>A0ABC9EI36</accession>
<dbReference type="AlphaFoldDB" id="A0ABC9EI36"/>
<evidence type="ECO:0000313" key="2">
    <source>
        <dbReference type="EMBL" id="CAL5057394.1"/>
    </source>
</evidence>
<proteinExistence type="predicted"/>
<feature type="transmembrane region" description="Helical" evidence="1">
    <location>
        <begin position="30"/>
        <end position="51"/>
    </location>
</feature>
<keyword evidence="1" id="KW-0812">Transmembrane</keyword>
<keyword evidence="1" id="KW-1133">Transmembrane helix</keyword>
<evidence type="ECO:0000313" key="3">
    <source>
        <dbReference type="Proteomes" id="UP001497457"/>
    </source>
</evidence>
<dbReference type="Proteomes" id="UP001497457">
    <property type="component" value="Chromosome 4rd"/>
</dbReference>
<feature type="transmembrane region" description="Helical" evidence="1">
    <location>
        <begin position="147"/>
        <end position="167"/>
    </location>
</feature>
<keyword evidence="1" id="KW-0472">Membrane</keyword>
<evidence type="ECO:0000256" key="1">
    <source>
        <dbReference type="SAM" id="Phobius"/>
    </source>
</evidence>
<sequence>MDNDKVKKPLPATKTKKLPPSSWFLAEVRVLSLLAALVFSIHYGGVAVYNLSGAACRPPRVLPCYKLTGAAAVGEAAGLERAVLSCSAPQGVAAALALVLAGRRPRGRRALVFVALAAAGANHWMYARLIGLARVGAPGDIFLGFETAALFLVAGLDLLGFVAFLLGGHDE</sequence>
<protein>
    <submittedName>
        <fullName evidence="2">Uncharacterized protein</fullName>
    </submittedName>
</protein>
<gene>
    <name evidence="2" type="ORF">URODEC1_LOCUS95623</name>
</gene>
<organism evidence="2 3">
    <name type="scientific">Urochloa decumbens</name>
    <dbReference type="NCBI Taxonomy" id="240449"/>
    <lineage>
        <taxon>Eukaryota</taxon>
        <taxon>Viridiplantae</taxon>
        <taxon>Streptophyta</taxon>
        <taxon>Embryophyta</taxon>
        <taxon>Tracheophyta</taxon>
        <taxon>Spermatophyta</taxon>
        <taxon>Magnoliopsida</taxon>
        <taxon>Liliopsida</taxon>
        <taxon>Poales</taxon>
        <taxon>Poaceae</taxon>
        <taxon>PACMAD clade</taxon>
        <taxon>Panicoideae</taxon>
        <taxon>Panicodae</taxon>
        <taxon>Paniceae</taxon>
        <taxon>Melinidinae</taxon>
        <taxon>Urochloa</taxon>
    </lineage>
</organism>
<keyword evidence="3" id="KW-1185">Reference proteome</keyword>
<reference evidence="2 3" key="2">
    <citation type="submission" date="2024-10" db="EMBL/GenBank/DDBJ databases">
        <authorList>
            <person name="Ryan C."/>
        </authorList>
    </citation>
    <scope>NUCLEOTIDE SEQUENCE [LARGE SCALE GENOMIC DNA]</scope>
</reference>
<name>A0ABC9EI36_9POAL</name>
<reference evidence="3" key="1">
    <citation type="submission" date="2024-06" db="EMBL/GenBank/DDBJ databases">
        <authorList>
            <person name="Ryan C."/>
        </authorList>
    </citation>
    <scope>NUCLEOTIDE SEQUENCE [LARGE SCALE GENOMIC DNA]</scope>
</reference>